<dbReference type="AlphaFoldDB" id="T0S4X1"/>
<sequence>MRAHDGMRYRNTRPDNASKQVLGDGLLRATSLRIDAPYVAAAPIPRRKSSTHTPPLASPRNIRDTISFAEVWAANQVPTPRDESVCSDGDSTSVSWSPSHDVARDDTSSWGSHVVERHGHTVLQVQRKRTLRSEDHADEMVARLDGRPVSATAYREVPLWQLSDDASSASSDGDSDGVADPADIDSPRRCDPGDSHGIPERPRTATSALVRGLQRKLLVTDHDEHPSSVVRRRVEDVQANRVVVGGTGSVQDDIIVQAMEARRLQQVPGRDRSRSAPKARKQTLTGPIGVSGLRKQHEDEVEAIRRVFERQNLVFDHAVFERALFVPEDHVHDECVKRLPIAGSKLPENPLLARKMAVEKGLQRKKRAPKRRPRKKRTKQKKKKKKAAT</sequence>
<dbReference type="InParanoid" id="T0S4X1"/>
<feature type="compositionally biased region" description="Basic residues" evidence="1">
    <location>
        <begin position="363"/>
        <end position="389"/>
    </location>
</feature>
<feature type="compositionally biased region" description="Low complexity" evidence="1">
    <location>
        <begin position="164"/>
        <end position="181"/>
    </location>
</feature>
<dbReference type="OrthoDB" id="10505420at2759"/>
<proteinExistence type="predicted"/>
<keyword evidence="3" id="KW-1185">Reference proteome</keyword>
<feature type="compositionally biased region" description="Polar residues" evidence="1">
    <location>
        <begin position="89"/>
        <end position="98"/>
    </location>
</feature>
<evidence type="ECO:0000313" key="2">
    <source>
        <dbReference type="EMBL" id="EQC40143.1"/>
    </source>
</evidence>
<feature type="region of interest" description="Disordered" evidence="1">
    <location>
        <begin position="79"/>
        <end position="107"/>
    </location>
</feature>
<dbReference type="GeneID" id="19943520"/>
<dbReference type="RefSeq" id="XP_008606617.1">
    <property type="nucleotide sequence ID" value="XM_008608395.1"/>
</dbReference>
<dbReference type="VEuPathDB" id="FungiDB:SDRG_02793"/>
<evidence type="ECO:0000313" key="3">
    <source>
        <dbReference type="Proteomes" id="UP000030762"/>
    </source>
</evidence>
<reference evidence="2 3" key="1">
    <citation type="submission" date="2012-04" db="EMBL/GenBank/DDBJ databases">
        <title>The Genome Sequence of Saprolegnia declina VS20.</title>
        <authorList>
            <consortium name="The Broad Institute Genome Sequencing Platform"/>
            <person name="Russ C."/>
            <person name="Nusbaum C."/>
            <person name="Tyler B."/>
            <person name="van West P."/>
            <person name="Dieguez-Uribeondo J."/>
            <person name="de Bruijn I."/>
            <person name="Tripathy S."/>
            <person name="Jiang R."/>
            <person name="Young S.K."/>
            <person name="Zeng Q."/>
            <person name="Gargeya S."/>
            <person name="Fitzgerald M."/>
            <person name="Haas B."/>
            <person name="Abouelleil A."/>
            <person name="Alvarado L."/>
            <person name="Arachchi H.M."/>
            <person name="Berlin A."/>
            <person name="Chapman S.B."/>
            <person name="Goldberg J."/>
            <person name="Griggs A."/>
            <person name="Gujja S."/>
            <person name="Hansen M."/>
            <person name="Howarth C."/>
            <person name="Imamovic A."/>
            <person name="Larimer J."/>
            <person name="McCowen C."/>
            <person name="Montmayeur A."/>
            <person name="Murphy C."/>
            <person name="Neiman D."/>
            <person name="Pearson M."/>
            <person name="Priest M."/>
            <person name="Roberts A."/>
            <person name="Saif S."/>
            <person name="Shea T."/>
            <person name="Sisk P."/>
            <person name="Sykes S."/>
            <person name="Wortman J."/>
            <person name="Nusbaum C."/>
            <person name="Birren B."/>
        </authorList>
    </citation>
    <scope>NUCLEOTIDE SEQUENCE [LARGE SCALE GENOMIC DNA]</scope>
    <source>
        <strain evidence="2 3">VS20</strain>
    </source>
</reference>
<feature type="region of interest" description="Disordered" evidence="1">
    <location>
        <begin position="356"/>
        <end position="389"/>
    </location>
</feature>
<accession>T0S4X1</accession>
<feature type="region of interest" description="Disordered" evidence="1">
    <location>
        <begin position="164"/>
        <end position="206"/>
    </location>
</feature>
<dbReference type="Proteomes" id="UP000030762">
    <property type="component" value="Unassembled WGS sequence"/>
</dbReference>
<feature type="region of interest" description="Disordered" evidence="1">
    <location>
        <begin position="266"/>
        <end position="296"/>
    </location>
</feature>
<name>T0S4X1_SAPDV</name>
<feature type="compositionally biased region" description="Basic and acidic residues" evidence="1">
    <location>
        <begin position="185"/>
        <end position="203"/>
    </location>
</feature>
<evidence type="ECO:0000256" key="1">
    <source>
        <dbReference type="SAM" id="MobiDB-lite"/>
    </source>
</evidence>
<protein>
    <submittedName>
        <fullName evidence="2">Uncharacterized protein</fullName>
    </submittedName>
</protein>
<gene>
    <name evidence="2" type="ORF">SDRG_02793</name>
</gene>
<organism evidence="2 3">
    <name type="scientific">Saprolegnia diclina (strain VS20)</name>
    <dbReference type="NCBI Taxonomy" id="1156394"/>
    <lineage>
        <taxon>Eukaryota</taxon>
        <taxon>Sar</taxon>
        <taxon>Stramenopiles</taxon>
        <taxon>Oomycota</taxon>
        <taxon>Saprolegniomycetes</taxon>
        <taxon>Saprolegniales</taxon>
        <taxon>Saprolegniaceae</taxon>
        <taxon>Saprolegnia</taxon>
    </lineage>
</organism>
<dbReference type="EMBL" id="JH767137">
    <property type="protein sequence ID" value="EQC40143.1"/>
    <property type="molecule type" value="Genomic_DNA"/>
</dbReference>